<evidence type="ECO:0000313" key="4">
    <source>
        <dbReference type="EMBL" id="CAF9910009.1"/>
    </source>
</evidence>
<dbReference type="PANTHER" id="PTHR43618">
    <property type="entry name" value="7-ALPHA-HYDROXYSTEROID DEHYDROGENASE"/>
    <property type="match status" value="1"/>
</dbReference>
<dbReference type="EMBL" id="CAJPDQ010000005">
    <property type="protein sequence ID" value="CAF9910009.1"/>
    <property type="molecule type" value="Genomic_DNA"/>
</dbReference>
<dbReference type="Proteomes" id="UP000664169">
    <property type="component" value="Unassembled WGS sequence"/>
</dbReference>
<proteinExistence type="inferred from homology"/>
<organism evidence="4 5">
    <name type="scientific">Gomphillus americanus</name>
    <dbReference type="NCBI Taxonomy" id="1940652"/>
    <lineage>
        <taxon>Eukaryota</taxon>
        <taxon>Fungi</taxon>
        <taxon>Dikarya</taxon>
        <taxon>Ascomycota</taxon>
        <taxon>Pezizomycotina</taxon>
        <taxon>Lecanoromycetes</taxon>
        <taxon>OSLEUM clade</taxon>
        <taxon>Ostropomycetidae</taxon>
        <taxon>Ostropales</taxon>
        <taxon>Graphidaceae</taxon>
        <taxon>Gomphilloideae</taxon>
        <taxon>Gomphillus</taxon>
    </lineage>
</organism>
<dbReference type="PRINTS" id="PR00081">
    <property type="entry name" value="GDHRDH"/>
</dbReference>
<protein>
    <submittedName>
        <fullName evidence="4">Uncharacterized protein</fullName>
    </submittedName>
</protein>
<dbReference type="SUPFAM" id="SSF51735">
    <property type="entry name" value="NAD(P)-binding Rossmann-fold domains"/>
    <property type="match status" value="1"/>
</dbReference>
<keyword evidence="3" id="KW-0560">Oxidoreductase</keyword>
<evidence type="ECO:0000313" key="5">
    <source>
        <dbReference type="Proteomes" id="UP000664169"/>
    </source>
</evidence>
<dbReference type="InterPro" id="IPR002347">
    <property type="entry name" value="SDR_fam"/>
</dbReference>
<dbReference type="InterPro" id="IPR036291">
    <property type="entry name" value="NAD(P)-bd_dom_sf"/>
</dbReference>
<dbReference type="AlphaFoldDB" id="A0A8H3EP01"/>
<comment type="similarity">
    <text evidence="1">Belongs to the short-chain dehydrogenases/reductases (SDR) family.</text>
</comment>
<keyword evidence="5" id="KW-1185">Reference proteome</keyword>
<evidence type="ECO:0000256" key="1">
    <source>
        <dbReference type="ARBA" id="ARBA00006484"/>
    </source>
</evidence>
<dbReference type="GO" id="GO:0016491">
    <property type="term" value="F:oxidoreductase activity"/>
    <property type="evidence" value="ECO:0007669"/>
    <property type="project" value="UniProtKB-KW"/>
</dbReference>
<dbReference type="CDD" id="cd05233">
    <property type="entry name" value="SDR_c"/>
    <property type="match status" value="1"/>
</dbReference>
<dbReference type="OrthoDB" id="2898618at2759"/>
<evidence type="ECO:0000256" key="3">
    <source>
        <dbReference type="ARBA" id="ARBA00023002"/>
    </source>
</evidence>
<dbReference type="PANTHER" id="PTHR43618:SF18">
    <property type="entry name" value="SHORT CHAIN DEHYDROGENASE_REDUCTASE FAMILY (AFU_ORTHOLOGUE AFUA_5G12480)"/>
    <property type="match status" value="1"/>
</dbReference>
<comment type="caution">
    <text evidence="4">The sequence shown here is derived from an EMBL/GenBank/DDBJ whole genome shotgun (WGS) entry which is preliminary data.</text>
</comment>
<dbReference type="Pfam" id="PF13561">
    <property type="entry name" value="adh_short_C2"/>
    <property type="match status" value="1"/>
</dbReference>
<sequence>MSHLNAGTLFGVNDMVFVITGAGSGIGAMMAKALALNGAAKVYILGRRLEKLEETAKSSPNIIPIQCDVSSKDALAAAAAKVKTESGFVNAVIANSGIAGPTIQELPNNATLDQFYEFLWKVPAEDITNVFAVNTTAVLYTCIAFLPLLDAGNRNEKSPGHTLKIRSQFISTSSMAAFNRKATAGFAYGASKAGQTHLMKMLAYYLSPYLIRTNVIAPGLYASEMTEGLYKDKDPTVEGFIPGDIIPLKRYGSEEDMAGAILYLCSKAGAYLDSNVLLTDGGRLALMPATY</sequence>
<gene>
    <name evidence="4" type="ORF">GOMPHAMPRED_006926</name>
</gene>
<evidence type="ECO:0000256" key="2">
    <source>
        <dbReference type="ARBA" id="ARBA00022857"/>
    </source>
</evidence>
<accession>A0A8H3EP01</accession>
<dbReference type="Gene3D" id="3.40.50.720">
    <property type="entry name" value="NAD(P)-binding Rossmann-like Domain"/>
    <property type="match status" value="1"/>
</dbReference>
<keyword evidence="2" id="KW-0521">NADP</keyword>
<reference evidence="4" key="1">
    <citation type="submission" date="2021-03" db="EMBL/GenBank/DDBJ databases">
        <authorList>
            <person name="Tagirdzhanova G."/>
        </authorList>
    </citation>
    <scope>NUCLEOTIDE SEQUENCE</scope>
</reference>
<dbReference type="InterPro" id="IPR052178">
    <property type="entry name" value="Sec_Metab_Biosynth_SDR"/>
</dbReference>
<name>A0A8H3EP01_9LECA</name>